<dbReference type="SMART" id="SM00382">
    <property type="entry name" value="AAA"/>
    <property type="match status" value="1"/>
</dbReference>
<dbReference type="GO" id="GO:0005524">
    <property type="term" value="F:ATP binding"/>
    <property type="evidence" value="ECO:0007669"/>
    <property type="project" value="UniProtKB-KW"/>
</dbReference>
<dbReference type="SUPFAM" id="SSF52540">
    <property type="entry name" value="P-loop containing nucleoside triphosphate hydrolases"/>
    <property type="match status" value="1"/>
</dbReference>
<dbReference type="OrthoDB" id="152685at2"/>
<dbReference type="InterPro" id="IPR017871">
    <property type="entry name" value="ABC_transporter-like_CS"/>
</dbReference>
<dbReference type="PROSITE" id="PS50893">
    <property type="entry name" value="ABC_TRANSPORTER_2"/>
    <property type="match status" value="1"/>
</dbReference>
<keyword evidence="6" id="KW-1185">Reference proteome</keyword>
<dbReference type="InterPro" id="IPR027417">
    <property type="entry name" value="P-loop_NTPase"/>
</dbReference>
<reference evidence="5 6" key="1">
    <citation type="submission" date="2019-01" db="EMBL/GenBank/DDBJ databases">
        <title>Ktedonosporobacter rubrisoli SCAWS-G2.</title>
        <authorList>
            <person name="Huang Y."/>
            <person name="Yan B."/>
        </authorList>
    </citation>
    <scope>NUCLEOTIDE SEQUENCE [LARGE SCALE GENOMIC DNA]</scope>
    <source>
        <strain evidence="5 6">SCAWS-G2</strain>
    </source>
</reference>
<sequence>MCIVYDIQNLVKTYPGQASPANKHITLQIQQGEIFGILGDNGAGKTTLVRQMVNLQASTAGRILLFGQDIRRNMFHVPLHVGYMPQQSQALNNLTVSEALFFTAHLRGMSRAQASKERDRLLQLWQIEDLRNAYSPRLSGGQKRLLRLAVTAAGSPKVLILDEPTNDLDPQRRNLVWNVLRQINEEYGTTIIFITHDAIEAEKIIQRVGIMSAGELVAVGRPSDLKRSIDRKMRLEIFFPPERPPHLPVHLSYHQSQPGRWLILLDREEALTTLDTLHIDHLDDFRLYSATLEDIYLHYVSQ</sequence>
<dbReference type="GO" id="GO:0016887">
    <property type="term" value="F:ATP hydrolysis activity"/>
    <property type="evidence" value="ECO:0007669"/>
    <property type="project" value="InterPro"/>
</dbReference>
<accession>A0A4P6JST9</accession>
<dbReference type="InterPro" id="IPR003593">
    <property type="entry name" value="AAA+_ATPase"/>
</dbReference>
<dbReference type="PROSITE" id="PS00211">
    <property type="entry name" value="ABC_TRANSPORTER_1"/>
    <property type="match status" value="1"/>
</dbReference>
<dbReference type="PANTHER" id="PTHR42711">
    <property type="entry name" value="ABC TRANSPORTER ATP-BINDING PROTEIN"/>
    <property type="match status" value="1"/>
</dbReference>
<keyword evidence="2" id="KW-0547">Nucleotide-binding</keyword>
<keyword evidence="3 5" id="KW-0067">ATP-binding</keyword>
<dbReference type="RefSeq" id="WP_129889396.1">
    <property type="nucleotide sequence ID" value="NZ_CP035758.1"/>
</dbReference>
<feature type="domain" description="ABC transporter" evidence="4">
    <location>
        <begin position="5"/>
        <end position="238"/>
    </location>
</feature>
<dbReference type="Pfam" id="PF00005">
    <property type="entry name" value="ABC_tran"/>
    <property type="match status" value="1"/>
</dbReference>
<evidence type="ECO:0000256" key="2">
    <source>
        <dbReference type="ARBA" id="ARBA00022741"/>
    </source>
</evidence>
<dbReference type="KEGG" id="kbs:EPA93_21010"/>
<protein>
    <submittedName>
        <fullName evidence="5">ABC transporter ATP-binding protein</fullName>
    </submittedName>
</protein>
<dbReference type="InterPro" id="IPR050763">
    <property type="entry name" value="ABC_transporter_ATP-binding"/>
</dbReference>
<evidence type="ECO:0000256" key="1">
    <source>
        <dbReference type="ARBA" id="ARBA00022448"/>
    </source>
</evidence>
<name>A0A4P6JST9_KTERU</name>
<organism evidence="5 6">
    <name type="scientific">Ktedonosporobacter rubrisoli</name>
    <dbReference type="NCBI Taxonomy" id="2509675"/>
    <lineage>
        <taxon>Bacteria</taxon>
        <taxon>Bacillati</taxon>
        <taxon>Chloroflexota</taxon>
        <taxon>Ktedonobacteria</taxon>
        <taxon>Ktedonobacterales</taxon>
        <taxon>Ktedonosporobacteraceae</taxon>
        <taxon>Ktedonosporobacter</taxon>
    </lineage>
</organism>
<keyword evidence="1" id="KW-0813">Transport</keyword>
<dbReference type="Gene3D" id="3.40.50.300">
    <property type="entry name" value="P-loop containing nucleotide triphosphate hydrolases"/>
    <property type="match status" value="1"/>
</dbReference>
<evidence type="ECO:0000256" key="3">
    <source>
        <dbReference type="ARBA" id="ARBA00022840"/>
    </source>
</evidence>
<dbReference type="EMBL" id="CP035758">
    <property type="protein sequence ID" value="QBD78343.1"/>
    <property type="molecule type" value="Genomic_DNA"/>
</dbReference>
<dbReference type="PANTHER" id="PTHR42711:SF19">
    <property type="entry name" value="DOXORUBICIN RESISTANCE ATP-BINDING PROTEIN DRRA"/>
    <property type="match status" value="1"/>
</dbReference>
<dbReference type="Proteomes" id="UP000290365">
    <property type="component" value="Chromosome"/>
</dbReference>
<dbReference type="AlphaFoldDB" id="A0A4P6JST9"/>
<evidence type="ECO:0000313" key="5">
    <source>
        <dbReference type="EMBL" id="QBD78343.1"/>
    </source>
</evidence>
<evidence type="ECO:0000259" key="4">
    <source>
        <dbReference type="PROSITE" id="PS50893"/>
    </source>
</evidence>
<evidence type="ECO:0000313" key="6">
    <source>
        <dbReference type="Proteomes" id="UP000290365"/>
    </source>
</evidence>
<proteinExistence type="predicted"/>
<dbReference type="InterPro" id="IPR003439">
    <property type="entry name" value="ABC_transporter-like_ATP-bd"/>
</dbReference>
<gene>
    <name evidence="5" type="ORF">EPA93_21010</name>
</gene>